<protein>
    <submittedName>
        <fullName evidence="2">Uncharacterized protein</fullName>
    </submittedName>
</protein>
<feature type="compositionally biased region" description="Low complexity" evidence="1">
    <location>
        <begin position="1"/>
        <end position="20"/>
    </location>
</feature>
<dbReference type="EMBL" id="JANPWB010000010">
    <property type="protein sequence ID" value="KAJ1135224.1"/>
    <property type="molecule type" value="Genomic_DNA"/>
</dbReference>
<organism evidence="2 3">
    <name type="scientific">Pleurodeles waltl</name>
    <name type="common">Iberian ribbed newt</name>
    <dbReference type="NCBI Taxonomy" id="8319"/>
    <lineage>
        <taxon>Eukaryota</taxon>
        <taxon>Metazoa</taxon>
        <taxon>Chordata</taxon>
        <taxon>Craniata</taxon>
        <taxon>Vertebrata</taxon>
        <taxon>Euteleostomi</taxon>
        <taxon>Amphibia</taxon>
        <taxon>Batrachia</taxon>
        <taxon>Caudata</taxon>
        <taxon>Salamandroidea</taxon>
        <taxon>Salamandridae</taxon>
        <taxon>Pleurodelinae</taxon>
        <taxon>Pleurodeles</taxon>
    </lineage>
</organism>
<keyword evidence="3" id="KW-1185">Reference proteome</keyword>
<evidence type="ECO:0000313" key="2">
    <source>
        <dbReference type="EMBL" id="KAJ1135224.1"/>
    </source>
</evidence>
<accession>A0AAV7Q4Q0</accession>
<sequence>MARNVGAADGPGPRAGARVKGGARGALSPPPPLPPALVTRSPGFPPLPLEAGFASRRSAVTARAEQHTHSRQGGVRERPSSGSRLRERAPAAWDGARQLAGGRDCRAGIHTETAAAPARESAAAERGAAAPAARE</sequence>
<feature type="compositionally biased region" description="Low complexity" evidence="1">
    <location>
        <begin position="114"/>
        <end position="135"/>
    </location>
</feature>
<evidence type="ECO:0000313" key="3">
    <source>
        <dbReference type="Proteomes" id="UP001066276"/>
    </source>
</evidence>
<name>A0AAV7Q4Q0_PLEWA</name>
<proteinExistence type="predicted"/>
<evidence type="ECO:0000256" key="1">
    <source>
        <dbReference type="SAM" id="MobiDB-lite"/>
    </source>
</evidence>
<feature type="region of interest" description="Disordered" evidence="1">
    <location>
        <begin position="111"/>
        <end position="135"/>
    </location>
</feature>
<dbReference type="AlphaFoldDB" id="A0AAV7Q4Q0"/>
<feature type="compositionally biased region" description="Basic and acidic residues" evidence="1">
    <location>
        <begin position="64"/>
        <end position="89"/>
    </location>
</feature>
<dbReference type="Proteomes" id="UP001066276">
    <property type="component" value="Chromosome 6"/>
</dbReference>
<comment type="caution">
    <text evidence="2">The sequence shown here is derived from an EMBL/GenBank/DDBJ whole genome shotgun (WGS) entry which is preliminary data.</text>
</comment>
<gene>
    <name evidence="2" type="ORF">NDU88_001668</name>
</gene>
<feature type="region of interest" description="Disordered" evidence="1">
    <location>
        <begin position="1"/>
        <end position="94"/>
    </location>
</feature>
<reference evidence="2" key="1">
    <citation type="journal article" date="2022" name="bioRxiv">
        <title>Sequencing and chromosome-scale assembly of the giantPleurodeles waltlgenome.</title>
        <authorList>
            <person name="Brown T."/>
            <person name="Elewa A."/>
            <person name="Iarovenko S."/>
            <person name="Subramanian E."/>
            <person name="Araus A.J."/>
            <person name="Petzold A."/>
            <person name="Susuki M."/>
            <person name="Suzuki K.-i.T."/>
            <person name="Hayashi T."/>
            <person name="Toyoda A."/>
            <person name="Oliveira C."/>
            <person name="Osipova E."/>
            <person name="Leigh N.D."/>
            <person name="Simon A."/>
            <person name="Yun M.H."/>
        </authorList>
    </citation>
    <scope>NUCLEOTIDE SEQUENCE</scope>
    <source>
        <strain evidence="2">20211129_DDA</strain>
        <tissue evidence="2">Liver</tissue>
    </source>
</reference>